<accession>A0AAQ2C710</accession>
<evidence type="ECO:0000313" key="2">
    <source>
        <dbReference type="Proteomes" id="UP000297403"/>
    </source>
</evidence>
<dbReference type="AlphaFoldDB" id="A0AAQ2C710"/>
<organism evidence="1 2">
    <name type="scientific">Cryobacterium shii</name>
    <dbReference type="NCBI Taxonomy" id="1259235"/>
    <lineage>
        <taxon>Bacteria</taxon>
        <taxon>Bacillati</taxon>
        <taxon>Actinomycetota</taxon>
        <taxon>Actinomycetes</taxon>
        <taxon>Micrococcales</taxon>
        <taxon>Microbacteriaceae</taxon>
        <taxon>Cryobacterium</taxon>
    </lineage>
</organism>
<name>A0AAQ2C710_9MICO</name>
<protein>
    <submittedName>
        <fullName evidence="1">AbiV family abortive infection protein</fullName>
    </submittedName>
</protein>
<reference evidence="1 2" key="1">
    <citation type="submission" date="2019-03" db="EMBL/GenBank/DDBJ databases">
        <title>Genomics of glacier-inhabiting Cryobacterium strains.</title>
        <authorList>
            <person name="Liu Q."/>
            <person name="Xin Y.-H."/>
        </authorList>
    </citation>
    <scope>NUCLEOTIDE SEQUENCE [LARGE SCALE GENOMIC DNA]</scope>
    <source>
        <strain evidence="2">TMT1-22</strain>
    </source>
</reference>
<evidence type="ECO:0000313" key="1">
    <source>
        <dbReference type="EMBL" id="TFC48909.1"/>
    </source>
</evidence>
<dbReference type="NCBIfam" id="TIGR04498">
    <property type="entry name" value="AbiV_defense"/>
    <property type="match status" value="1"/>
</dbReference>
<gene>
    <name evidence="1" type="ORF">E3O49_06780</name>
</gene>
<keyword evidence="2" id="KW-1185">Reference proteome</keyword>
<sequence length="406" mass="45566">MIPPKTMLKTIFDLVFKRFNSSIVVARHLPCGGTRFSHLDCAETHTSIENGLFGFYFTESRLVRPSEFGRRVGPARQMESGAMESCPFSLLWTPRRPVAKPETCGFLLCASAIAHRYPSGMKVQPRALAALLQKPVAQRLPIIAEGLTLVVEHVGELRRSVATLQSFGQLRAAAILDIVAGEEAAKALILLDLVRVGWADQVVASRQIRSFSSHLARGIYAEVSMMNPGSFRDVREMVARHRPSQYLDGPNDVDWVYRNTIESKREETLYVDYVQYEDEHRWVSPAESIVSSHSAWTEASKLVHAMERSGLFSLRGLELTAEAWRGAQIADSMTWPEVAGRSVGILRVLSAEGTHHPAFSAEDAELIREHWTFPMHGLDLSRLQVTEEELQKERDDAFARLANDWL</sequence>
<dbReference type="InterPro" id="IPR030987">
    <property type="entry name" value="AbiV"/>
</dbReference>
<proteinExistence type="predicted"/>
<dbReference type="EMBL" id="SOFY01000031">
    <property type="protein sequence ID" value="TFC48909.1"/>
    <property type="molecule type" value="Genomic_DNA"/>
</dbReference>
<dbReference type="Proteomes" id="UP000297403">
    <property type="component" value="Unassembled WGS sequence"/>
</dbReference>
<comment type="caution">
    <text evidence="1">The sequence shown here is derived from an EMBL/GenBank/DDBJ whole genome shotgun (WGS) entry which is preliminary data.</text>
</comment>